<evidence type="ECO:0000256" key="6">
    <source>
        <dbReference type="SAM" id="MobiDB-lite"/>
    </source>
</evidence>
<dbReference type="SMART" id="SM00220">
    <property type="entry name" value="S_TKc"/>
    <property type="match status" value="1"/>
</dbReference>
<dbReference type="PROSITE" id="PS00107">
    <property type="entry name" value="PROTEIN_KINASE_ATP"/>
    <property type="match status" value="1"/>
</dbReference>
<dbReference type="GO" id="GO:0010508">
    <property type="term" value="P:positive regulation of autophagy"/>
    <property type="evidence" value="ECO:0007669"/>
    <property type="project" value="TreeGrafter"/>
</dbReference>
<evidence type="ECO:0000259" key="7">
    <source>
        <dbReference type="PROSITE" id="PS50011"/>
    </source>
</evidence>
<feature type="compositionally biased region" description="Low complexity" evidence="6">
    <location>
        <begin position="334"/>
        <end position="348"/>
    </location>
</feature>
<evidence type="ECO:0000256" key="4">
    <source>
        <dbReference type="ARBA" id="ARBA00022840"/>
    </source>
</evidence>
<dbReference type="InterPro" id="IPR017441">
    <property type="entry name" value="Protein_kinase_ATP_BS"/>
</dbReference>
<dbReference type="EMBL" id="GFAC01003983">
    <property type="protein sequence ID" value="JAT95205.1"/>
    <property type="molecule type" value="mRNA"/>
</dbReference>
<dbReference type="PANTHER" id="PTHR24348">
    <property type="entry name" value="SERINE/THREONINE-PROTEIN KINASE UNC-51-RELATED"/>
    <property type="match status" value="1"/>
</dbReference>
<dbReference type="GO" id="GO:0000045">
    <property type="term" value="P:autophagosome assembly"/>
    <property type="evidence" value="ECO:0007669"/>
    <property type="project" value="TreeGrafter"/>
</dbReference>
<keyword evidence="4 5" id="KW-0067">ATP-binding</keyword>
<dbReference type="GO" id="GO:0034045">
    <property type="term" value="C:phagophore assembly site membrane"/>
    <property type="evidence" value="ECO:0007669"/>
    <property type="project" value="TreeGrafter"/>
</dbReference>
<dbReference type="PANTHER" id="PTHR24348:SF22">
    <property type="entry name" value="NON-SPECIFIC SERINE_THREONINE PROTEIN KINASE"/>
    <property type="match status" value="1"/>
</dbReference>
<dbReference type="PROSITE" id="PS00108">
    <property type="entry name" value="PROTEIN_KINASE_ST"/>
    <property type="match status" value="1"/>
</dbReference>
<dbReference type="Gene3D" id="1.10.510.10">
    <property type="entry name" value="Transferase(Phosphotransferase) domain 1"/>
    <property type="match status" value="1"/>
</dbReference>
<dbReference type="GO" id="GO:0042594">
    <property type="term" value="P:response to starvation"/>
    <property type="evidence" value="ECO:0007669"/>
    <property type="project" value="TreeGrafter"/>
</dbReference>
<dbReference type="Pfam" id="PF00069">
    <property type="entry name" value="Pkinase"/>
    <property type="match status" value="1"/>
</dbReference>
<sequence length="968" mass="103381">METVGEFEYNTKDLIGHGAFAVVYKGRYKAKPELPVAIKSITKKNLAKSQNLLGKEIKILKELSALHHENVVALLDCKETAHHVHLVMEYCNGGDLAEYLLDKGTLSENTIRLFLRQIAGAMRALNAKGIVHRDLKPQNILLCHGPRPKPAPADITLKIADFGFARFLQDGVMAATLCGSPMYMAPEVIMSLQYDAKADLWSIGTIVFQCLTGTAPFKAQTPQALKQFYEKATNLAPRIPSGTSRELHDLLSRLLKKNAKDRMDFDEFFSHPFLKRVAKLSSPMPVPSRRSASPPDVGGGAVAPTTAVWGSPMSGQLPPSPQGWCGEDLGGSGATQAAALKSASSSSSPEDQDFVIVPASIAEDQQSSGGTGGTRWPCEDSGSTPAKKMASGATMPASPNSHEGSPRPSFLPVQQQPQSAQPQPRVPCGPRTEPIPVPSQKRAFEQMQRSGGSSSGGGATTTVAALPLEGAASPTEPLTGVSSSPRLMQLERKDSLGSNSSDLGRRTPDFSNLSPPSVQFHIGTPPGGGRRRHLSGGTPPRVRHSIPIATSGSPLRRHLCGMANVNQLAVLNGNPQQLPPILGSPLAGREGDIGAVGGLNLNSLRGTALATRAMTLPEMRRDSSGGSDQLDGSLHKSGSAGGRLYDHGAFLRGANLASEQAALGSYSPPGSMGALFPGSGDWPGGRLGSPGATAVAPCCFPFGTSPPTGEPPNFVPPPELPQETLLDREHNETLAKLHFIDALVGCIVELARSKAEPLAAALTESVYWRQCCTSPEEQVARALGEGHRRAEQLVLYVRAVQLLASALNLARDQVAQRRLRASSSVRQLLRGMQQTLHRCMDCCRRLSQQGVLQAAGSSAPPPLTADRLLYNYAIDMCQTAAMGELYVHTEEYTGALDGTSSEHSREAVTATLTECFRRYQTAQILLHSLAQQVENDSDRALLNRYKDAVEKRLYVLQSEGLVCAYDST</sequence>
<dbReference type="GO" id="GO:0005776">
    <property type="term" value="C:autophagosome"/>
    <property type="evidence" value="ECO:0007669"/>
    <property type="project" value="TreeGrafter"/>
</dbReference>
<organism evidence="8">
    <name type="scientific">Amblyomma aureolatum</name>
    <dbReference type="NCBI Taxonomy" id="187763"/>
    <lineage>
        <taxon>Eukaryota</taxon>
        <taxon>Metazoa</taxon>
        <taxon>Ecdysozoa</taxon>
        <taxon>Arthropoda</taxon>
        <taxon>Chelicerata</taxon>
        <taxon>Arachnida</taxon>
        <taxon>Acari</taxon>
        <taxon>Parasitiformes</taxon>
        <taxon>Ixodida</taxon>
        <taxon>Ixodoidea</taxon>
        <taxon>Ixodidae</taxon>
        <taxon>Amblyomminae</taxon>
        <taxon>Amblyomma</taxon>
    </lineage>
</organism>
<feature type="region of interest" description="Disordered" evidence="6">
    <location>
        <begin position="470"/>
        <end position="546"/>
    </location>
</feature>
<dbReference type="GO" id="GO:0061709">
    <property type="term" value="P:reticulophagy"/>
    <property type="evidence" value="ECO:0007669"/>
    <property type="project" value="TreeGrafter"/>
</dbReference>
<name>A0A1E1X7G0_9ACAR</name>
<feature type="binding site" evidence="5">
    <location>
        <position position="39"/>
    </location>
    <ligand>
        <name>ATP</name>
        <dbReference type="ChEBI" id="CHEBI:30616"/>
    </ligand>
</feature>
<accession>A0A1E1X7G0</accession>
<dbReference type="InterPro" id="IPR008271">
    <property type="entry name" value="Ser/Thr_kinase_AS"/>
</dbReference>
<dbReference type="GO" id="GO:0005524">
    <property type="term" value="F:ATP binding"/>
    <property type="evidence" value="ECO:0007669"/>
    <property type="project" value="UniProtKB-UniRule"/>
</dbReference>
<proteinExistence type="evidence at transcript level"/>
<dbReference type="CDD" id="cd14120">
    <property type="entry name" value="STKc_ULK1_2-like"/>
    <property type="match status" value="1"/>
</dbReference>
<keyword evidence="2 5" id="KW-0547">Nucleotide-binding</keyword>
<protein>
    <submittedName>
        <fullName evidence="8">Putative serine/threonine-protein kinase ulk2-like isoform 2</fullName>
    </submittedName>
</protein>
<dbReference type="GO" id="GO:0048675">
    <property type="term" value="P:axon extension"/>
    <property type="evidence" value="ECO:0007669"/>
    <property type="project" value="TreeGrafter"/>
</dbReference>
<feature type="domain" description="Protein kinase" evidence="7">
    <location>
        <begin position="9"/>
        <end position="274"/>
    </location>
</feature>
<feature type="region of interest" description="Disordered" evidence="6">
    <location>
        <begin position="442"/>
        <end position="461"/>
    </location>
</feature>
<reference evidence="8" key="1">
    <citation type="journal article" date="2017" name="Front. Cell. Infect. Microbiol.">
        <title>The Distinct Transcriptional Response of the Midgut of Amblyomma sculptum and Amblyomma aureolatum Ticks to Rickettsia rickettsii Correlates to Their Differences in Susceptibility to Infection.</title>
        <authorList>
            <person name="Martins L.A."/>
            <person name="Galletti M.F.B.M."/>
            <person name="Ribeiro J.M."/>
            <person name="Fujita A."/>
            <person name="Costa F.B."/>
            <person name="Labruna M.B."/>
            <person name="Daffre S."/>
            <person name="Fogaca A.C."/>
        </authorList>
    </citation>
    <scope>NUCLEOTIDE SEQUENCE</scope>
</reference>
<dbReference type="Gene3D" id="3.30.200.20">
    <property type="entry name" value="Phosphorylase Kinase, domain 1"/>
    <property type="match status" value="1"/>
</dbReference>
<evidence type="ECO:0000256" key="3">
    <source>
        <dbReference type="ARBA" id="ARBA00022777"/>
    </source>
</evidence>
<feature type="region of interest" description="Disordered" evidence="6">
    <location>
        <begin position="618"/>
        <end position="638"/>
    </location>
</feature>
<dbReference type="SUPFAM" id="SSF56112">
    <property type="entry name" value="Protein kinase-like (PK-like)"/>
    <property type="match status" value="1"/>
</dbReference>
<dbReference type="InterPro" id="IPR011009">
    <property type="entry name" value="Kinase-like_dom_sf"/>
</dbReference>
<dbReference type="GO" id="GO:0004674">
    <property type="term" value="F:protein serine/threonine kinase activity"/>
    <property type="evidence" value="ECO:0007669"/>
    <property type="project" value="InterPro"/>
</dbReference>
<dbReference type="GO" id="GO:0000422">
    <property type="term" value="P:autophagy of mitochondrion"/>
    <property type="evidence" value="ECO:0007669"/>
    <property type="project" value="TreeGrafter"/>
</dbReference>
<evidence type="ECO:0000256" key="5">
    <source>
        <dbReference type="PROSITE-ProRule" id="PRU10141"/>
    </source>
</evidence>
<dbReference type="FunFam" id="3.30.200.20:FF:000149">
    <property type="entry name" value="serine/threonine-protein kinase unc-51 isoform X1"/>
    <property type="match status" value="1"/>
</dbReference>
<keyword evidence="1" id="KW-0808">Transferase</keyword>
<feature type="region of interest" description="Disordered" evidence="6">
    <location>
        <begin position="280"/>
        <end position="351"/>
    </location>
</feature>
<dbReference type="AlphaFoldDB" id="A0A1E1X7G0"/>
<feature type="region of interest" description="Disordered" evidence="6">
    <location>
        <begin position="363"/>
        <end position="437"/>
    </location>
</feature>
<keyword evidence="3 8" id="KW-0418">Kinase</keyword>
<dbReference type="GO" id="GO:0005829">
    <property type="term" value="C:cytosol"/>
    <property type="evidence" value="ECO:0007669"/>
    <property type="project" value="TreeGrafter"/>
</dbReference>
<evidence type="ECO:0000313" key="8">
    <source>
        <dbReference type="EMBL" id="JAT95205.1"/>
    </source>
</evidence>
<dbReference type="PROSITE" id="PS50011">
    <property type="entry name" value="PROTEIN_KINASE_DOM"/>
    <property type="match status" value="1"/>
</dbReference>
<evidence type="ECO:0000256" key="2">
    <source>
        <dbReference type="ARBA" id="ARBA00022741"/>
    </source>
</evidence>
<dbReference type="FunFam" id="1.10.510.10:FF:000493">
    <property type="entry name" value="serine/threonine-protein kinase unc-51 isoform X2"/>
    <property type="match status" value="1"/>
</dbReference>
<dbReference type="GO" id="GO:0034727">
    <property type="term" value="P:piecemeal microautophagy of the nucleus"/>
    <property type="evidence" value="ECO:0007669"/>
    <property type="project" value="TreeGrafter"/>
</dbReference>
<evidence type="ECO:0000256" key="1">
    <source>
        <dbReference type="ARBA" id="ARBA00022679"/>
    </source>
</evidence>
<dbReference type="InterPro" id="IPR000719">
    <property type="entry name" value="Prot_kinase_dom"/>
</dbReference>
<feature type="compositionally biased region" description="Low complexity" evidence="6">
    <location>
        <begin position="412"/>
        <end position="423"/>
    </location>
</feature>
<dbReference type="InterPro" id="IPR045269">
    <property type="entry name" value="Atg1-like"/>
</dbReference>